<comment type="function">
    <text evidence="5">Methylates the class 1 translation termination release factors RF1/PrfA and RF2/PrfB on the glutamine residue of the universally conserved GGQ motif.</text>
</comment>
<feature type="binding site" evidence="5">
    <location>
        <position position="190"/>
    </location>
    <ligand>
        <name>S-adenosyl-L-methionine</name>
        <dbReference type="ChEBI" id="CHEBI:59789"/>
    </ligand>
</feature>
<comment type="caution">
    <text evidence="8">The sequence shown here is derived from an EMBL/GenBank/DDBJ whole genome shotgun (WGS) entry which is preliminary data.</text>
</comment>
<proteinExistence type="inferred from homology"/>
<dbReference type="Pfam" id="PF17827">
    <property type="entry name" value="PrmC_N"/>
    <property type="match status" value="1"/>
</dbReference>
<dbReference type="PANTHER" id="PTHR18895:SF74">
    <property type="entry name" value="MTRF1L RELEASE FACTOR GLUTAMINE METHYLTRANSFERASE"/>
    <property type="match status" value="1"/>
</dbReference>
<feature type="domain" description="Methyltransferase small" evidence="6">
    <location>
        <begin position="119"/>
        <end position="200"/>
    </location>
</feature>
<evidence type="ECO:0000256" key="5">
    <source>
        <dbReference type="HAMAP-Rule" id="MF_02126"/>
    </source>
</evidence>
<organism evidence="8 9">
    <name type="scientific">Flavobacterium chuncheonense</name>
    <dbReference type="NCBI Taxonomy" id="2026653"/>
    <lineage>
        <taxon>Bacteria</taxon>
        <taxon>Pseudomonadati</taxon>
        <taxon>Bacteroidota</taxon>
        <taxon>Flavobacteriia</taxon>
        <taxon>Flavobacteriales</taxon>
        <taxon>Flavobacteriaceae</taxon>
        <taxon>Flavobacterium</taxon>
    </lineage>
</organism>
<dbReference type="Gene3D" id="3.40.50.150">
    <property type="entry name" value="Vaccinia Virus protein VP39"/>
    <property type="match status" value="1"/>
</dbReference>
<reference evidence="9" key="1">
    <citation type="journal article" date="2019" name="Int. J. Syst. Evol. Microbiol.">
        <title>The Global Catalogue of Microorganisms (GCM) 10K type strain sequencing project: providing services to taxonomists for standard genome sequencing and annotation.</title>
        <authorList>
            <consortium name="The Broad Institute Genomics Platform"/>
            <consortium name="The Broad Institute Genome Sequencing Center for Infectious Disease"/>
            <person name="Wu L."/>
            <person name="Ma J."/>
        </authorList>
    </citation>
    <scope>NUCLEOTIDE SEQUENCE [LARGE SCALE GENOMIC DNA]</scope>
    <source>
        <strain evidence="9">KCTC 22671</strain>
    </source>
</reference>
<evidence type="ECO:0000256" key="1">
    <source>
        <dbReference type="ARBA" id="ARBA00022603"/>
    </source>
</evidence>
<dbReference type="HAMAP" id="MF_02126">
    <property type="entry name" value="RF_methyltr_PrmC"/>
    <property type="match status" value="1"/>
</dbReference>
<feature type="binding site" evidence="5">
    <location>
        <begin position="124"/>
        <end position="128"/>
    </location>
    <ligand>
        <name>S-adenosyl-L-methionine</name>
        <dbReference type="ChEBI" id="CHEBI:59789"/>
    </ligand>
</feature>
<dbReference type="NCBIfam" id="TIGR03534">
    <property type="entry name" value="RF_mod_PrmC"/>
    <property type="match status" value="1"/>
</dbReference>
<dbReference type="GO" id="GO:0102559">
    <property type="term" value="F:peptide chain release factor N(5)-glutamine methyltransferase activity"/>
    <property type="evidence" value="ECO:0007669"/>
    <property type="project" value="UniProtKB-EC"/>
</dbReference>
<evidence type="ECO:0000313" key="8">
    <source>
        <dbReference type="EMBL" id="MFD2890903.1"/>
    </source>
</evidence>
<dbReference type="EC" id="2.1.1.297" evidence="5"/>
<protein>
    <recommendedName>
        <fullName evidence="5">Release factor glutamine methyltransferase</fullName>
        <shortName evidence="5">RF MTase</shortName>
        <ecNumber evidence="5">2.1.1.297</ecNumber>
    </recommendedName>
    <alternativeName>
        <fullName evidence="5">N5-glutamine methyltransferase PrmC</fullName>
    </alternativeName>
    <alternativeName>
        <fullName evidence="5">Protein-(glutamine-N5) MTase PrmC</fullName>
    </alternativeName>
    <alternativeName>
        <fullName evidence="5">Protein-glutamine N-methyltransferase PrmC</fullName>
    </alternativeName>
</protein>
<sequence length="284" mass="32681">MTIKELKLYFINQLTSIHESNEIESFFFIIAEYLHNLKRIDIALQSDLEILDIDFEKWKAIIADLQREKPIQYITGETWFYGLPFEVNENTLIPRPETEELVEWILDTQKDKAKSRILSILDIGTGTGCIPIAIKSNLPGANVAAIDVSEKALETAKRNAKSNEVDVHFMLKNILETENLEQQFDVIVSNPPYVRNLEKVEIKKNVLDFEPHLALFVEDDDALLFYRKIAQLALQNLASDGQLFFEINQYLGPDTVQMLENLGFNNIELRQDFKGNDRMIACTL</sequence>
<dbReference type="Pfam" id="PF05175">
    <property type="entry name" value="MTS"/>
    <property type="match status" value="1"/>
</dbReference>
<dbReference type="InterPro" id="IPR050320">
    <property type="entry name" value="N5-glutamine_MTase"/>
</dbReference>
<evidence type="ECO:0000259" key="7">
    <source>
        <dbReference type="Pfam" id="PF17827"/>
    </source>
</evidence>
<feature type="binding site" evidence="5">
    <location>
        <begin position="190"/>
        <end position="193"/>
    </location>
    <ligand>
        <name>substrate</name>
    </ligand>
</feature>
<evidence type="ECO:0000256" key="3">
    <source>
        <dbReference type="ARBA" id="ARBA00022691"/>
    </source>
</evidence>
<dbReference type="RefSeq" id="WP_379810424.1">
    <property type="nucleotide sequence ID" value="NZ_JBHUPC010000010.1"/>
</dbReference>
<dbReference type="InterPro" id="IPR002052">
    <property type="entry name" value="DNA_methylase_N6_adenine_CS"/>
</dbReference>
<dbReference type="PROSITE" id="PS00092">
    <property type="entry name" value="N6_MTASE"/>
    <property type="match status" value="1"/>
</dbReference>
<dbReference type="InterPro" id="IPR019874">
    <property type="entry name" value="RF_methyltr_PrmC"/>
</dbReference>
<evidence type="ECO:0000256" key="2">
    <source>
        <dbReference type="ARBA" id="ARBA00022679"/>
    </source>
</evidence>
<keyword evidence="2 5" id="KW-0808">Transferase</keyword>
<dbReference type="Proteomes" id="UP001597534">
    <property type="component" value="Unassembled WGS sequence"/>
</dbReference>
<dbReference type="SUPFAM" id="SSF53335">
    <property type="entry name" value="S-adenosyl-L-methionine-dependent methyltransferases"/>
    <property type="match status" value="1"/>
</dbReference>
<keyword evidence="1 5" id="KW-0489">Methyltransferase</keyword>
<feature type="domain" description="Release factor glutamine methyltransferase N-terminal" evidence="7">
    <location>
        <begin position="28"/>
        <end position="76"/>
    </location>
</feature>
<evidence type="ECO:0000256" key="4">
    <source>
        <dbReference type="ARBA" id="ARBA00048391"/>
    </source>
</evidence>
<feature type="binding site" evidence="5">
    <location>
        <position position="147"/>
    </location>
    <ligand>
        <name>S-adenosyl-L-methionine</name>
        <dbReference type="ChEBI" id="CHEBI:59789"/>
    </ligand>
</feature>
<name>A0ABW5YIU0_9FLAO</name>
<accession>A0ABW5YIU0</accession>
<evidence type="ECO:0000313" key="9">
    <source>
        <dbReference type="Proteomes" id="UP001597534"/>
    </source>
</evidence>
<keyword evidence="3 5" id="KW-0949">S-adenosyl-L-methionine</keyword>
<dbReference type="PANTHER" id="PTHR18895">
    <property type="entry name" value="HEMK METHYLTRANSFERASE"/>
    <property type="match status" value="1"/>
</dbReference>
<comment type="catalytic activity">
    <reaction evidence="4 5">
        <text>L-glutaminyl-[peptide chain release factor] + S-adenosyl-L-methionine = N(5)-methyl-L-glutaminyl-[peptide chain release factor] + S-adenosyl-L-homocysteine + H(+)</text>
        <dbReference type="Rhea" id="RHEA:42896"/>
        <dbReference type="Rhea" id="RHEA-COMP:10271"/>
        <dbReference type="Rhea" id="RHEA-COMP:10272"/>
        <dbReference type="ChEBI" id="CHEBI:15378"/>
        <dbReference type="ChEBI" id="CHEBI:30011"/>
        <dbReference type="ChEBI" id="CHEBI:57856"/>
        <dbReference type="ChEBI" id="CHEBI:59789"/>
        <dbReference type="ChEBI" id="CHEBI:61891"/>
        <dbReference type="EC" id="2.1.1.297"/>
    </reaction>
</comment>
<gene>
    <name evidence="5 8" type="primary">prmC</name>
    <name evidence="8" type="ORF">ACFS5J_02625</name>
</gene>
<dbReference type="InterPro" id="IPR029063">
    <property type="entry name" value="SAM-dependent_MTases_sf"/>
</dbReference>
<dbReference type="GO" id="GO:0032259">
    <property type="term" value="P:methylation"/>
    <property type="evidence" value="ECO:0007669"/>
    <property type="project" value="UniProtKB-KW"/>
</dbReference>
<dbReference type="InterPro" id="IPR004556">
    <property type="entry name" value="HemK-like"/>
</dbReference>
<keyword evidence="9" id="KW-1185">Reference proteome</keyword>
<dbReference type="CDD" id="cd02440">
    <property type="entry name" value="AdoMet_MTases"/>
    <property type="match status" value="1"/>
</dbReference>
<dbReference type="InterPro" id="IPR007848">
    <property type="entry name" value="Small_mtfrase_dom"/>
</dbReference>
<comment type="similarity">
    <text evidence="5">Belongs to the protein N5-glutamine methyltransferase family. PrmC subfamily.</text>
</comment>
<dbReference type="NCBIfam" id="TIGR00536">
    <property type="entry name" value="hemK_fam"/>
    <property type="match status" value="1"/>
</dbReference>
<comment type="caution">
    <text evidence="5">Lacks conserved residue(s) required for the propagation of feature annotation.</text>
</comment>
<dbReference type="Gene3D" id="1.10.8.10">
    <property type="entry name" value="DNA helicase RuvA subunit, C-terminal domain"/>
    <property type="match status" value="1"/>
</dbReference>
<dbReference type="InterPro" id="IPR040758">
    <property type="entry name" value="PrmC_N"/>
</dbReference>
<evidence type="ECO:0000259" key="6">
    <source>
        <dbReference type="Pfam" id="PF05175"/>
    </source>
</evidence>
<dbReference type="EMBL" id="JBHUPC010000010">
    <property type="protein sequence ID" value="MFD2890903.1"/>
    <property type="molecule type" value="Genomic_DNA"/>
</dbReference>